<keyword evidence="2" id="KW-1185">Reference proteome</keyword>
<comment type="caution">
    <text evidence="1">The sequence shown here is derived from an EMBL/GenBank/DDBJ whole genome shotgun (WGS) entry which is preliminary data.</text>
</comment>
<dbReference type="Proteomes" id="UP001172102">
    <property type="component" value="Unassembled WGS sequence"/>
</dbReference>
<evidence type="ECO:0000313" key="2">
    <source>
        <dbReference type="Proteomes" id="UP001172102"/>
    </source>
</evidence>
<evidence type="ECO:0000313" key="1">
    <source>
        <dbReference type="EMBL" id="KAK0702755.1"/>
    </source>
</evidence>
<dbReference type="EMBL" id="JAUKUA010000008">
    <property type="protein sequence ID" value="KAK0702755.1"/>
    <property type="molecule type" value="Genomic_DNA"/>
</dbReference>
<gene>
    <name evidence="1" type="ORF">B0H67DRAFT_675927</name>
</gene>
<reference evidence="1" key="1">
    <citation type="submission" date="2023-06" db="EMBL/GenBank/DDBJ databases">
        <title>Genome-scale phylogeny and comparative genomics of the fungal order Sordariales.</title>
        <authorList>
            <consortium name="Lawrence Berkeley National Laboratory"/>
            <person name="Hensen N."/>
            <person name="Bonometti L."/>
            <person name="Westerberg I."/>
            <person name="Brannstrom I.O."/>
            <person name="Guillou S."/>
            <person name="Cros-Aarteil S."/>
            <person name="Calhoun S."/>
            <person name="Haridas S."/>
            <person name="Kuo A."/>
            <person name="Mondo S."/>
            <person name="Pangilinan J."/>
            <person name="Riley R."/>
            <person name="Labutti K."/>
            <person name="Andreopoulos B."/>
            <person name="Lipzen A."/>
            <person name="Chen C."/>
            <person name="Yanf M."/>
            <person name="Daum C."/>
            <person name="Ng V."/>
            <person name="Clum A."/>
            <person name="Steindorff A."/>
            <person name="Ohm R."/>
            <person name="Martin F."/>
            <person name="Silar P."/>
            <person name="Natvig D."/>
            <person name="Lalanne C."/>
            <person name="Gautier V."/>
            <person name="Ament-Velasquez S.L."/>
            <person name="Kruys A."/>
            <person name="Hutchinson M.I."/>
            <person name="Powell A.J."/>
            <person name="Barry K."/>
            <person name="Miller A.N."/>
            <person name="Grigoriev I.V."/>
            <person name="Debuchy R."/>
            <person name="Gladieux P."/>
            <person name="Thoren M.H."/>
            <person name="Johannesson H."/>
        </authorList>
    </citation>
    <scope>NUCLEOTIDE SEQUENCE</scope>
    <source>
        <strain evidence="1">SMH4607-1</strain>
    </source>
</reference>
<sequence length="145" mass="15820">MVAPIIIGSIAAALAAVGAGIWGLMDDPNPPLKTPIFRDPEFFVIESQVCIVYRKLLTVRNRDTINSFYQELGIQPPGLGEEPGEARSRVAVEASNAVMKRVAPEYNGTLPLHSCALKEAKLTRKVHGNVFPGQRFSPRYPTSGF</sequence>
<name>A0AA40DGY7_9PEZI</name>
<organism evidence="1 2">
    <name type="scientific">Lasiosphaeris hirsuta</name>
    <dbReference type="NCBI Taxonomy" id="260670"/>
    <lineage>
        <taxon>Eukaryota</taxon>
        <taxon>Fungi</taxon>
        <taxon>Dikarya</taxon>
        <taxon>Ascomycota</taxon>
        <taxon>Pezizomycotina</taxon>
        <taxon>Sordariomycetes</taxon>
        <taxon>Sordariomycetidae</taxon>
        <taxon>Sordariales</taxon>
        <taxon>Lasiosphaeriaceae</taxon>
        <taxon>Lasiosphaeris</taxon>
    </lineage>
</organism>
<proteinExistence type="predicted"/>
<accession>A0AA40DGY7</accession>
<protein>
    <submittedName>
        <fullName evidence="1">Uncharacterized protein</fullName>
    </submittedName>
</protein>
<dbReference type="AlphaFoldDB" id="A0AA40DGY7"/>